<dbReference type="InterPro" id="IPR040079">
    <property type="entry name" value="Glutathione_S-Trfase"/>
</dbReference>
<evidence type="ECO:0000313" key="5">
    <source>
        <dbReference type="Proteomes" id="UP000574369"/>
    </source>
</evidence>
<accession>A0ABR6GW33</accession>
<gene>
    <name evidence="4" type="ORF">FHS28_003736</name>
</gene>
<reference evidence="4 5" key="1">
    <citation type="submission" date="2020-08" db="EMBL/GenBank/DDBJ databases">
        <title>Genomic Encyclopedia of Type Strains, Phase III (KMG-III): the genomes of soil and plant-associated and newly described type strains.</title>
        <authorList>
            <person name="Whitman W."/>
        </authorList>
    </citation>
    <scope>NUCLEOTIDE SEQUENCE [LARGE SCALE GENOMIC DNA]</scope>
    <source>
        <strain evidence="4 5">CECT 7247</strain>
    </source>
</reference>
<dbReference type="PANTHER" id="PTHR42673:SF21">
    <property type="entry name" value="GLUTATHIONE S-TRANSFERASE YFCF"/>
    <property type="match status" value="1"/>
</dbReference>
<protein>
    <submittedName>
        <fullName evidence="4">Maleylacetoacetate isomerase</fullName>
    </submittedName>
</protein>
<evidence type="ECO:0000259" key="3">
    <source>
        <dbReference type="PROSITE" id="PS50405"/>
    </source>
</evidence>
<dbReference type="Gene3D" id="3.40.30.10">
    <property type="entry name" value="Glutaredoxin"/>
    <property type="match status" value="1"/>
</dbReference>
<dbReference type="SFLD" id="SFLDS00019">
    <property type="entry name" value="Glutathione_Transferase_(cytos"/>
    <property type="match status" value="1"/>
</dbReference>
<keyword evidence="5" id="KW-1185">Reference proteome</keyword>
<dbReference type="InterPro" id="IPR036249">
    <property type="entry name" value="Thioredoxin-like_sf"/>
</dbReference>
<comment type="caution">
    <text evidence="4">The sequence shown here is derived from an EMBL/GenBank/DDBJ whole genome shotgun (WGS) entry which is preliminary data.</text>
</comment>
<evidence type="ECO:0000259" key="2">
    <source>
        <dbReference type="PROSITE" id="PS50404"/>
    </source>
</evidence>
<dbReference type="PROSITE" id="PS50405">
    <property type="entry name" value="GST_CTER"/>
    <property type="match status" value="1"/>
</dbReference>
<dbReference type="RefSeq" id="WP_221194071.1">
    <property type="nucleotide sequence ID" value="NZ_JACHXO010000007.1"/>
</dbReference>
<dbReference type="InterPro" id="IPR034330">
    <property type="entry name" value="GST_Zeta_C"/>
</dbReference>
<dbReference type="Pfam" id="PF13417">
    <property type="entry name" value="GST_N_3"/>
    <property type="match status" value="1"/>
</dbReference>
<dbReference type="InterPro" id="IPR034333">
    <property type="entry name" value="GST_Zeta_N"/>
</dbReference>
<sequence>MLTLHTYFRSSAAYRVRIALNLKGLSYESVPVHLVRDGGQHHQAAFKALNPAALLPVLETEGHVLTQSLSILEYLEERYPQPSLLPGTPEERAFIRSLAMDVACEIHPVNNLRVQQHLSATFVATDAQRRDWVQHWVRLGFAAIEQRLQGHSADFCVGDQATLADVVLIPQVFNALRFGVTLEAYPRIERVWNHCTRLPAFEAASPARQADAE</sequence>
<dbReference type="Proteomes" id="UP000574369">
    <property type="component" value="Unassembled WGS sequence"/>
</dbReference>
<dbReference type="Pfam" id="PF00043">
    <property type="entry name" value="GST_C"/>
    <property type="match status" value="1"/>
</dbReference>
<dbReference type="EMBL" id="JACHXO010000007">
    <property type="protein sequence ID" value="MBB3196324.1"/>
    <property type="molecule type" value="Genomic_DNA"/>
</dbReference>
<dbReference type="SUPFAM" id="SSF47616">
    <property type="entry name" value="GST C-terminal domain-like"/>
    <property type="match status" value="1"/>
</dbReference>
<evidence type="ECO:0000313" key="4">
    <source>
        <dbReference type="EMBL" id="MBB3196324.1"/>
    </source>
</evidence>
<comment type="similarity">
    <text evidence="1">Belongs to the GST superfamily. Zeta family.</text>
</comment>
<dbReference type="CDD" id="cd03042">
    <property type="entry name" value="GST_N_Zeta"/>
    <property type="match status" value="1"/>
</dbReference>
<dbReference type="NCBIfam" id="TIGR01262">
    <property type="entry name" value="maiA"/>
    <property type="match status" value="1"/>
</dbReference>
<keyword evidence="4" id="KW-0413">Isomerase</keyword>
<dbReference type="InterPro" id="IPR004046">
    <property type="entry name" value="GST_C"/>
</dbReference>
<dbReference type="CDD" id="cd03191">
    <property type="entry name" value="GST_C_Zeta"/>
    <property type="match status" value="1"/>
</dbReference>
<dbReference type="PROSITE" id="PS50404">
    <property type="entry name" value="GST_NTER"/>
    <property type="match status" value="1"/>
</dbReference>
<dbReference type="SUPFAM" id="SSF52833">
    <property type="entry name" value="Thioredoxin-like"/>
    <property type="match status" value="1"/>
</dbReference>
<dbReference type="GO" id="GO:0016853">
    <property type="term" value="F:isomerase activity"/>
    <property type="evidence" value="ECO:0007669"/>
    <property type="project" value="UniProtKB-KW"/>
</dbReference>
<feature type="domain" description="GST C-terminal" evidence="3">
    <location>
        <begin position="88"/>
        <end position="213"/>
    </location>
</feature>
<organism evidence="4 5">
    <name type="scientific">Roseateles terrae</name>
    <dbReference type="NCBI Taxonomy" id="431060"/>
    <lineage>
        <taxon>Bacteria</taxon>
        <taxon>Pseudomonadati</taxon>
        <taxon>Pseudomonadota</taxon>
        <taxon>Betaproteobacteria</taxon>
        <taxon>Burkholderiales</taxon>
        <taxon>Sphaerotilaceae</taxon>
        <taxon>Roseateles</taxon>
    </lineage>
</organism>
<evidence type="ECO:0000256" key="1">
    <source>
        <dbReference type="ARBA" id="ARBA00010007"/>
    </source>
</evidence>
<dbReference type="InterPro" id="IPR036282">
    <property type="entry name" value="Glutathione-S-Trfase_C_sf"/>
</dbReference>
<name>A0ABR6GW33_9BURK</name>
<dbReference type="InterPro" id="IPR010987">
    <property type="entry name" value="Glutathione-S-Trfase_C-like"/>
</dbReference>
<dbReference type="PANTHER" id="PTHR42673">
    <property type="entry name" value="MALEYLACETOACETATE ISOMERASE"/>
    <property type="match status" value="1"/>
</dbReference>
<dbReference type="InterPro" id="IPR004045">
    <property type="entry name" value="Glutathione_S-Trfase_N"/>
</dbReference>
<proteinExistence type="inferred from homology"/>
<feature type="domain" description="GST N-terminal" evidence="2">
    <location>
        <begin position="1"/>
        <end position="83"/>
    </location>
</feature>
<dbReference type="Gene3D" id="1.20.1050.10">
    <property type="match status" value="1"/>
</dbReference>
<dbReference type="SFLD" id="SFLDG00358">
    <property type="entry name" value="Main_(cytGST)"/>
    <property type="match status" value="1"/>
</dbReference>
<dbReference type="InterPro" id="IPR005955">
    <property type="entry name" value="GST_Zeta"/>
</dbReference>